<dbReference type="KEGG" id="paun:MJA45_15910"/>
<dbReference type="Pfam" id="PF16982">
    <property type="entry name" value="Flp1_like"/>
    <property type="match status" value="1"/>
</dbReference>
<organism evidence="3 4">
    <name type="scientific">Paenibacillus aurantius</name>
    <dbReference type="NCBI Taxonomy" id="2918900"/>
    <lineage>
        <taxon>Bacteria</taxon>
        <taxon>Bacillati</taxon>
        <taxon>Bacillota</taxon>
        <taxon>Bacilli</taxon>
        <taxon>Bacillales</taxon>
        <taxon>Paenibacillaceae</taxon>
        <taxon>Paenibacillus</taxon>
    </lineage>
</organism>
<dbReference type="RefSeq" id="WP_315602900.1">
    <property type="nucleotide sequence ID" value="NZ_CP130318.1"/>
</dbReference>
<keyword evidence="1" id="KW-0812">Transmembrane</keyword>
<dbReference type="InterPro" id="IPR031564">
    <property type="entry name" value="Flp1-like"/>
</dbReference>
<reference evidence="3 4" key="1">
    <citation type="submission" date="2022-02" db="EMBL/GenBank/DDBJ databases">
        <title>Paenibacillus sp. MBLB1776 Whole Genome Shotgun Sequencing.</title>
        <authorList>
            <person name="Hwang C.Y."/>
            <person name="Cho E.-S."/>
            <person name="Seo M.-J."/>
        </authorList>
    </citation>
    <scope>NUCLEOTIDE SEQUENCE [LARGE SCALE GENOMIC DNA]</scope>
    <source>
        <strain evidence="3 4">MBLB1776</strain>
    </source>
</reference>
<sequence>MWKSIQRKAKAFWKEEDGLGTLEMLLILAVVVIVAIAFREWIMKWVGGLFKGADTQINQQTTIDGSSIRPSASATP</sequence>
<evidence type="ECO:0000313" key="3">
    <source>
        <dbReference type="EMBL" id="WNQ09132.1"/>
    </source>
</evidence>
<evidence type="ECO:0000259" key="2">
    <source>
        <dbReference type="Pfam" id="PF16982"/>
    </source>
</evidence>
<name>A0AA96RCW3_9BACL</name>
<keyword evidence="1" id="KW-0472">Membrane</keyword>
<dbReference type="AlphaFoldDB" id="A0AA96RCW3"/>
<gene>
    <name evidence="3" type="ORF">MJA45_15910</name>
</gene>
<evidence type="ECO:0000313" key="4">
    <source>
        <dbReference type="Proteomes" id="UP001305702"/>
    </source>
</evidence>
<protein>
    <submittedName>
        <fullName evidence="3">Flp1 family type IVb pilin</fullName>
    </submittedName>
</protein>
<evidence type="ECO:0000256" key="1">
    <source>
        <dbReference type="SAM" id="Phobius"/>
    </source>
</evidence>
<dbReference type="EMBL" id="CP130318">
    <property type="protein sequence ID" value="WNQ09132.1"/>
    <property type="molecule type" value="Genomic_DNA"/>
</dbReference>
<dbReference type="Proteomes" id="UP001305702">
    <property type="component" value="Chromosome"/>
</dbReference>
<accession>A0AA96RCW3</accession>
<feature type="transmembrane region" description="Helical" evidence="1">
    <location>
        <begin position="21"/>
        <end position="42"/>
    </location>
</feature>
<proteinExistence type="predicted"/>
<keyword evidence="1" id="KW-1133">Transmembrane helix</keyword>
<keyword evidence="4" id="KW-1185">Reference proteome</keyword>
<feature type="domain" description="Putative Flagellin Flp1-like" evidence="2">
    <location>
        <begin position="12"/>
        <end position="58"/>
    </location>
</feature>